<keyword evidence="2" id="KW-1185">Reference proteome</keyword>
<dbReference type="EMBL" id="NRSH01000129">
    <property type="protein sequence ID" value="MBK1727322.1"/>
    <property type="molecule type" value="Genomic_DNA"/>
</dbReference>
<reference evidence="1 2" key="1">
    <citation type="journal article" date="2020" name="Microorganisms">
        <title>Osmotic Adaptation and Compatible Solute Biosynthesis of Phototrophic Bacteria as Revealed from Genome Analyses.</title>
        <authorList>
            <person name="Imhoff J.F."/>
            <person name="Rahn T."/>
            <person name="Kunzel S."/>
            <person name="Keller A."/>
            <person name="Neulinger S.C."/>
        </authorList>
    </citation>
    <scope>NUCLEOTIDE SEQUENCE [LARGE SCALE GENOMIC DNA]</scope>
    <source>
        <strain evidence="1 2">DSM 15116</strain>
    </source>
</reference>
<evidence type="ECO:0000313" key="2">
    <source>
        <dbReference type="Proteomes" id="UP000738126"/>
    </source>
</evidence>
<dbReference type="Proteomes" id="UP000738126">
    <property type="component" value="Unassembled WGS sequence"/>
</dbReference>
<name>A0ABS1E7Y6_9GAMM</name>
<sequence>MRHFWIKAKDQRCYLVAANSVAEAYQQADVPFHKAMMLRPATDSETARLQATHEPCIEVTDDGVHA</sequence>
<comment type="caution">
    <text evidence="1">The sequence shown here is derived from an EMBL/GenBank/DDBJ whole genome shotgun (WGS) entry which is preliminary data.</text>
</comment>
<evidence type="ECO:0000313" key="1">
    <source>
        <dbReference type="EMBL" id="MBK1727322.1"/>
    </source>
</evidence>
<dbReference type="RefSeq" id="WP_200260371.1">
    <property type="nucleotide sequence ID" value="NZ_NRSH01000129.1"/>
</dbReference>
<proteinExistence type="predicted"/>
<accession>A0ABS1E7Y6</accession>
<protein>
    <submittedName>
        <fullName evidence="1">Uncharacterized protein</fullName>
    </submittedName>
</protein>
<organism evidence="1 2">
    <name type="scientific">Halorhodospira neutriphila</name>
    <dbReference type="NCBI Taxonomy" id="168379"/>
    <lineage>
        <taxon>Bacteria</taxon>
        <taxon>Pseudomonadati</taxon>
        <taxon>Pseudomonadota</taxon>
        <taxon>Gammaproteobacteria</taxon>
        <taxon>Chromatiales</taxon>
        <taxon>Ectothiorhodospiraceae</taxon>
        <taxon>Halorhodospira</taxon>
    </lineage>
</organism>
<gene>
    <name evidence="1" type="ORF">CKO13_09895</name>
</gene>